<organism evidence="3 4">
    <name type="scientific">Candidatus Onthomorpha intestinigallinarum</name>
    <dbReference type="NCBI Taxonomy" id="2840880"/>
    <lineage>
        <taxon>Bacteria</taxon>
        <taxon>Pseudomonadati</taxon>
        <taxon>Bacteroidota</taxon>
        <taxon>Bacteroidia</taxon>
        <taxon>Bacteroidales</taxon>
        <taxon>Candidatus Onthomorpha</taxon>
    </lineage>
</organism>
<feature type="signal peptide" evidence="1">
    <location>
        <begin position="1"/>
        <end position="19"/>
    </location>
</feature>
<dbReference type="AlphaFoldDB" id="A0A9D1RG62"/>
<dbReference type="InterPro" id="IPR018114">
    <property type="entry name" value="TRYPSIN_HIS"/>
</dbReference>
<evidence type="ECO:0000259" key="2">
    <source>
        <dbReference type="Pfam" id="PF18962"/>
    </source>
</evidence>
<feature type="chain" id="PRO_5039066935" evidence="1">
    <location>
        <begin position="20"/>
        <end position="543"/>
    </location>
</feature>
<dbReference type="InterPro" id="IPR009003">
    <property type="entry name" value="Peptidase_S1_PA"/>
</dbReference>
<dbReference type="Pfam" id="PF13365">
    <property type="entry name" value="Trypsin_2"/>
    <property type="match status" value="1"/>
</dbReference>
<dbReference type="PANTHER" id="PTHR36234">
    <property type="entry name" value="LYSYL ENDOPEPTIDASE"/>
    <property type="match status" value="1"/>
</dbReference>
<proteinExistence type="predicted"/>
<dbReference type="GO" id="GO:0004252">
    <property type="term" value="F:serine-type endopeptidase activity"/>
    <property type="evidence" value="ECO:0007669"/>
    <property type="project" value="InterPro"/>
</dbReference>
<sequence length="543" mass="60814">MKGNFVLALLLTAAFGAYAQLGTGESPVSFSMKDFDHSAVKTISMDKPDLERVMAEDASEEAFFKPRRFGVILPLGIDFFKEAQSMEVEEGRLWTLAVSVPEAQALILYSSDFYLPEHSKLFIYNQERTRVLGAFSAFNNHELATFATQYVEGERMILEYYQPERIKEKARIELSEIGYAYRDIEKYDSEYGSSGSCNVNVNCSEGDGFRNQQRGVCRIQLKLSEYYIGWCTGTLLNNTRYDRTPYLLTAAHCVEDVQSTSYYSQFVFYFNYETSGCSNPYVAPSSSQSLTGATLKVRDNSGGDSGSDYALFLLNNQVPQSYNPFWCGWDNRNLVVNSGVCIHHPSGDVKKISTFDSPVTTEGFGAAGTHWKVYWTETENGWGITEGGSSGAALFNMDGLVIGDLTGGWSDCNAPNDEKFDYFGKFSVSYPNMRQWLDPENTGAEMIWGMDYVSDLENAVSEKEHFKVYPMPAKDEINLMFDKSYGRIVISVYDVTGRKIMEDSVPEGSRETRLNVGGFANGIYVIDALGEGMRSRTKVVINN</sequence>
<dbReference type="InterPro" id="IPR043504">
    <property type="entry name" value="Peptidase_S1_PA_chymotrypsin"/>
</dbReference>
<evidence type="ECO:0000256" key="1">
    <source>
        <dbReference type="SAM" id="SignalP"/>
    </source>
</evidence>
<keyword evidence="1" id="KW-0732">Signal</keyword>
<protein>
    <submittedName>
        <fullName evidence="3">Trypsin-like peptidase domain-containing protein</fullName>
    </submittedName>
</protein>
<accession>A0A9D1RG62</accession>
<dbReference type="Proteomes" id="UP000824267">
    <property type="component" value="Unassembled WGS sequence"/>
</dbReference>
<dbReference type="GO" id="GO:0006508">
    <property type="term" value="P:proteolysis"/>
    <property type="evidence" value="ECO:0007669"/>
    <property type="project" value="InterPro"/>
</dbReference>
<dbReference type="EMBL" id="DXGG01000026">
    <property type="protein sequence ID" value="HIW86785.1"/>
    <property type="molecule type" value="Genomic_DNA"/>
</dbReference>
<dbReference type="SUPFAM" id="SSF50494">
    <property type="entry name" value="Trypsin-like serine proteases"/>
    <property type="match status" value="1"/>
</dbReference>
<dbReference type="PROSITE" id="PS00134">
    <property type="entry name" value="TRYPSIN_HIS"/>
    <property type="match status" value="1"/>
</dbReference>
<dbReference type="Pfam" id="PF18962">
    <property type="entry name" value="Por_Secre_tail"/>
    <property type="match status" value="1"/>
</dbReference>
<dbReference type="PANTHER" id="PTHR36234:SF5">
    <property type="entry name" value="LYSYL ENDOPEPTIDASE"/>
    <property type="match status" value="1"/>
</dbReference>
<name>A0A9D1RG62_9BACT</name>
<evidence type="ECO:0000313" key="3">
    <source>
        <dbReference type="EMBL" id="HIW86785.1"/>
    </source>
</evidence>
<reference evidence="3" key="1">
    <citation type="journal article" date="2021" name="PeerJ">
        <title>Extensive microbial diversity within the chicken gut microbiome revealed by metagenomics and culture.</title>
        <authorList>
            <person name="Gilroy R."/>
            <person name="Ravi A."/>
            <person name="Getino M."/>
            <person name="Pursley I."/>
            <person name="Horton D.L."/>
            <person name="Alikhan N.F."/>
            <person name="Baker D."/>
            <person name="Gharbi K."/>
            <person name="Hall N."/>
            <person name="Watson M."/>
            <person name="Adriaenssens E.M."/>
            <person name="Foster-Nyarko E."/>
            <person name="Jarju S."/>
            <person name="Secka A."/>
            <person name="Antonio M."/>
            <person name="Oren A."/>
            <person name="Chaudhuri R.R."/>
            <person name="La Ragione R."/>
            <person name="Hildebrand F."/>
            <person name="Pallen M.J."/>
        </authorList>
    </citation>
    <scope>NUCLEOTIDE SEQUENCE</scope>
    <source>
        <strain evidence="3">Gambia16-930</strain>
    </source>
</reference>
<dbReference type="Gene3D" id="2.40.10.10">
    <property type="entry name" value="Trypsin-like serine proteases"/>
    <property type="match status" value="2"/>
</dbReference>
<dbReference type="InterPro" id="IPR026444">
    <property type="entry name" value="Secre_tail"/>
</dbReference>
<gene>
    <name evidence="3" type="ORF">IAC47_00710</name>
</gene>
<reference evidence="3" key="2">
    <citation type="submission" date="2021-04" db="EMBL/GenBank/DDBJ databases">
        <authorList>
            <person name="Gilroy R."/>
        </authorList>
    </citation>
    <scope>NUCLEOTIDE SEQUENCE</scope>
    <source>
        <strain evidence="3">Gambia16-930</strain>
    </source>
</reference>
<comment type="caution">
    <text evidence="3">The sequence shown here is derived from an EMBL/GenBank/DDBJ whole genome shotgun (WGS) entry which is preliminary data.</text>
</comment>
<dbReference type="NCBIfam" id="TIGR04183">
    <property type="entry name" value="Por_Secre_tail"/>
    <property type="match status" value="1"/>
</dbReference>
<feature type="domain" description="Secretion system C-terminal sorting" evidence="2">
    <location>
        <begin position="468"/>
        <end position="541"/>
    </location>
</feature>
<evidence type="ECO:0000313" key="4">
    <source>
        <dbReference type="Proteomes" id="UP000824267"/>
    </source>
</evidence>